<comment type="caution">
    <text evidence="2">The sequence shown here is derived from an EMBL/GenBank/DDBJ whole genome shotgun (WGS) entry which is preliminary data.</text>
</comment>
<dbReference type="Pfam" id="PF17921">
    <property type="entry name" value="Integrase_H2C2"/>
    <property type="match status" value="1"/>
</dbReference>
<evidence type="ECO:0000259" key="1">
    <source>
        <dbReference type="Pfam" id="PF17921"/>
    </source>
</evidence>
<dbReference type="PANTHER" id="PTHR47331">
    <property type="entry name" value="PHD-TYPE DOMAIN-CONTAINING PROTEIN"/>
    <property type="match status" value="1"/>
</dbReference>
<dbReference type="PANTHER" id="PTHR47331:SF2">
    <property type="match status" value="1"/>
</dbReference>
<accession>A0AAW1GJ89</accession>
<sequence>MRNKSSKRSESLTLDELNNALNVLTKMCQLESFSEEINRIKHGKGKDLKGPIVKLSPFVDETGILRVGGRLHASTFHFNKKHLVLLHGDHVFTVLLIEREHIRLLHAGPQQTLYSLRERYWPIRERVVAKRVVRKCTNCFKVAPRNTANPLMDNLPKHLIT</sequence>
<dbReference type="EMBL" id="JASPKY010003652">
    <property type="protein sequence ID" value="KAK9663515.1"/>
    <property type="molecule type" value="Genomic_DNA"/>
</dbReference>
<evidence type="ECO:0000313" key="2">
    <source>
        <dbReference type="EMBL" id="KAK9663515.1"/>
    </source>
</evidence>
<feature type="domain" description="Integrase zinc-binding" evidence="1">
    <location>
        <begin position="95"/>
        <end position="144"/>
    </location>
</feature>
<gene>
    <name evidence="2" type="ORF">QE152_g41419</name>
</gene>
<proteinExistence type="predicted"/>
<reference evidence="2 3" key="1">
    <citation type="journal article" date="2024" name="BMC Genomics">
        <title>De novo assembly and annotation of Popillia japonica's genome with initial clues to its potential as an invasive pest.</title>
        <authorList>
            <person name="Cucini C."/>
            <person name="Boschi S."/>
            <person name="Funari R."/>
            <person name="Cardaioli E."/>
            <person name="Iannotti N."/>
            <person name="Marturano G."/>
            <person name="Paoli F."/>
            <person name="Bruttini M."/>
            <person name="Carapelli A."/>
            <person name="Frati F."/>
            <person name="Nardi F."/>
        </authorList>
    </citation>
    <scope>NUCLEOTIDE SEQUENCE [LARGE SCALE GENOMIC DNA]</scope>
    <source>
        <strain evidence="2">DMR45628</strain>
    </source>
</reference>
<dbReference type="InterPro" id="IPR041588">
    <property type="entry name" value="Integrase_H2C2"/>
</dbReference>
<feature type="non-terminal residue" evidence="2">
    <location>
        <position position="161"/>
    </location>
</feature>
<protein>
    <submittedName>
        <fullName evidence="2">Integrase zinc binding domain</fullName>
    </submittedName>
</protein>
<name>A0AAW1GJ89_POPJA</name>
<dbReference type="Proteomes" id="UP001458880">
    <property type="component" value="Unassembled WGS sequence"/>
</dbReference>
<keyword evidence="3" id="KW-1185">Reference proteome</keyword>
<organism evidence="2 3">
    <name type="scientific">Popillia japonica</name>
    <name type="common">Japanese beetle</name>
    <dbReference type="NCBI Taxonomy" id="7064"/>
    <lineage>
        <taxon>Eukaryota</taxon>
        <taxon>Metazoa</taxon>
        <taxon>Ecdysozoa</taxon>
        <taxon>Arthropoda</taxon>
        <taxon>Hexapoda</taxon>
        <taxon>Insecta</taxon>
        <taxon>Pterygota</taxon>
        <taxon>Neoptera</taxon>
        <taxon>Endopterygota</taxon>
        <taxon>Coleoptera</taxon>
        <taxon>Polyphaga</taxon>
        <taxon>Scarabaeiformia</taxon>
        <taxon>Scarabaeidae</taxon>
        <taxon>Rutelinae</taxon>
        <taxon>Popillia</taxon>
    </lineage>
</organism>
<dbReference type="AlphaFoldDB" id="A0AAW1GJ89"/>
<evidence type="ECO:0000313" key="3">
    <source>
        <dbReference type="Proteomes" id="UP001458880"/>
    </source>
</evidence>